<comment type="caution">
    <text evidence="1">The sequence shown here is derived from an EMBL/GenBank/DDBJ whole genome shotgun (WGS) entry which is preliminary data.</text>
</comment>
<organism evidence="1 2">
    <name type="scientific">Robbsia andropogonis</name>
    <dbReference type="NCBI Taxonomy" id="28092"/>
    <lineage>
        <taxon>Bacteria</taxon>
        <taxon>Pseudomonadati</taxon>
        <taxon>Pseudomonadota</taxon>
        <taxon>Betaproteobacteria</taxon>
        <taxon>Burkholderiales</taxon>
        <taxon>Burkholderiaceae</taxon>
        <taxon>Robbsia</taxon>
    </lineage>
</organism>
<dbReference type="Proteomes" id="UP000033618">
    <property type="component" value="Unassembled WGS sequence"/>
</dbReference>
<sequence length="178" mass="20144">MKTLAPSFSKNDWLAISVHDESHATSERRRNIIETTTIANAHRIPVLFQLMCSPNNITAMLALAKQYRNAGHRTAMRRLFHFDSRFFKAYRNDIAAASSEGWAAPAFFEDHWDVRQPFLALNVRLDGSITAVCREEVEIGNLYTGYDLNLLAPQKGQACDRVCHCCSCLWVHQPSGFA</sequence>
<dbReference type="STRING" id="28092.WM40_14255"/>
<dbReference type="PATRIC" id="fig|28092.6.peg.3366"/>
<evidence type="ECO:0000313" key="1">
    <source>
        <dbReference type="EMBL" id="KKB62927.1"/>
    </source>
</evidence>
<dbReference type="EMBL" id="LAQU01000014">
    <property type="protein sequence ID" value="KKB62927.1"/>
    <property type="molecule type" value="Genomic_DNA"/>
</dbReference>
<proteinExistence type="predicted"/>
<gene>
    <name evidence="1" type="ORF">WM40_14255</name>
</gene>
<dbReference type="AlphaFoldDB" id="A0A0F5K039"/>
<protein>
    <submittedName>
        <fullName evidence="1">Uncharacterized protein</fullName>
    </submittedName>
</protein>
<evidence type="ECO:0000313" key="2">
    <source>
        <dbReference type="Proteomes" id="UP000033618"/>
    </source>
</evidence>
<accession>A0A0F5K039</accession>
<reference evidence="1 2" key="1">
    <citation type="submission" date="2015-03" db="EMBL/GenBank/DDBJ databases">
        <title>Draft Genome Sequence of Burkholderia andropogonis type strain ICMP2807, isolated from Sorghum bicolor.</title>
        <authorList>
            <person name="Lopes-Santos L."/>
            <person name="Castro D.B."/>
            <person name="Ottoboni L.M."/>
            <person name="Park D."/>
            <person name="Weirc B.S."/>
            <person name="Destefano S.A."/>
        </authorList>
    </citation>
    <scope>NUCLEOTIDE SEQUENCE [LARGE SCALE GENOMIC DNA]</scope>
    <source>
        <strain evidence="1 2">ICMP2807</strain>
    </source>
</reference>
<keyword evidence="2" id="KW-1185">Reference proteome</keyword>
<name>A0A0F5K039_9BURK</name>